<evidence type="ECO:0000259" key="2">
    <source>
        <dbReference type="PROSITE" id="PS50812"/>
    </source>
</evidence>
<feature type="region of interest" description="Disordered" evidence="1">
    <location>
        <begin position="1"/>
        <end position="70"/>
    </location>
</feature>
<name>A0AAV2SE45_MEGNR</name>
<reference evidence="3 4" key="1">
    <citation type="submission" date="2024-05" db="EMBL/GenBank/DDBJ databases">
        <authorList>
            <person name="Wallberg A."/>
        </authorList>
    </citation>
    <scope>NUCLEOTIDE SEQUENCE [LARGE SCALE GENOMIC DNA]</scope>
</reference>
<feature type="compositionally biased region" description="Basic and acidic residues" evidence="1">
    <location>
        <begin position="35"/>
        <end position="45"/>
    </location>
</feature>
<dbReference type="CDD" id="cd05835">
    <property type="entry name" value="PWWP_DNMT3"/>
    <property type="match status" value="1"/>
</dbReference>
<feature type="domain" description="PWWP" evidence="2">
    <location>
        <begin position="348"/>
        <end position="399"/>
    </location>
</feature>
<gene>
    <name evidence="3" type="ORF">MNOR_LOCUS34789</name>
</gene>
<evidence type="ECO:0000256" key="1">
    <source>
        <dbReference type="SAM" id="MobiDB-lite"/>
    </source>
</evidence>
<feature type="region of interest" description="Disordered" evidence="1">
    <location>
        <begin position="272"/>
        <end position="300"/>
    </location>
</feature>
<dbReference type="EMBL" id="CAXKWB010054977">
    <property type="protein sequence ID" value="CAL4176403.1"/>
    <property type="molecule type" value="Genomic_DNA"/>
</dbReference>
<feature type="compositionally biased region" description="Acidic residues" evidence="1">
    <location>
        <begin position="53"/>
        <end position="63"/>
    </location>
</feature>
<dbReference type="PROSITE" id="PS50812">
    <property type="entry name" value="PWWP"/>
    <property type="match status" value="1"/>
</dbReference>
<accession>A0AAV2SE45</accession>
<keyword evidence="4" id="KW-1185">Reference proteome</keyword>
<evidence type="ECO:0000313" key="4">
    <source>
        <dbReference type="Proteomes" id="UP001497623"/>
    </source>
</evidence>
<dbReference type="SUPFAM" id="SSF63748">
    <property type="entry name" value="Tudor/PWWP/MBT"/>
    <property type="match status" value="1"/>
</dbReference>
<dbReference type="Gene3D" id="2.30.30.140">
    <property type="match status" value="1"/>
</dbReference>
<organism evidence="3 4">
    <name type="scientific">Meganyctiphanes norvegica</name>
    <name type="common">Northern krill</name>
    <name type="synonym">Thysanopoda norvegica</name>
    <dbReference type="NCBI Taxonomy" id="48144"/>
    <lineage>
        <taxon>Eukaryota</taxon>
        <taxon>Metazoa</taxon>
        <taxon>Ecdysozoa</taxon>
        <taxon>Arthropoda</taxon>
        <taxon>Crustacea</taxon>
        <taxon>Multicrustacea</taxon>
        <taxon>Malacostraca</taxon>
        <taxon>Eumalacostraca</taxon>
        <taxon>Eucarida</taxon>
        <taxon>Euphausiacea</taxon>
        <taxon>Euphausiidae</taxon>
        <taxon>Meganyctiphanes</taxon>
    </lineage>
</organism>
<feature type="compositionally biased region" description="Polar residues" evidence="1">
    <location>
        <begin position="1"/>
        <end position="11"/>
    </location>
</feature>
<proteinExistence type="predicted"/>
<comment type="caution">
    <text evidence="3">The sequence shown here is derived from an EMBL/GenBank/DDBJ whole genome shotgun (WGS) entry which is preliminary data.</text>
</comment>
<dbReference type="SMART" id="SM00293">
    <property type="entry name" value="PWWP"/>
    <property type="match status" value="1"/>
</dbReference>
<dbReference type="Proteomes" id="UP001497623">
    <property type="component" value="Unassembled WGS sequence"/>
</dbReference>
<dbReference type="AlphaFoldDB" id="A0AAV2SE45"/>
<sequence length="517" mass="59554">MEPHSKSSANRISGIGANDEETINNVEDFEDTLSELEKSELDLERSSMLSSSSDDDDDVENIQDENTCSGDNSNEFLGFATNIPITLSTKTKRKLKRNLHVLYCDDECSDCDLHLLSSFERPQKRIKIPDKPTEEKELYKLLHEWKKDKLEHARENFNQQLLERFFLENNGNMMDYQNWLSKPSVDLKDYMEKNKLPGDETLLKKMYGCKFYHYKNSIIQEKSRIYDPISENVLQKDYKNDSLSTTLVEKNIKESSDQKKILSLIGRLAAPCDNGKKSQPKKNSVNEKSLQESDEQQSSDLDCEIISVSEESPLDNEISSNQSLQKKQNEKLHCNKLISGKHVQNTEYGRLVWAKLVGYPPYPAMIVNPFECGMKLHKDQVCVFWMGDNRVSQIPHTYVKDFVNNVTKESFKSSDSSYKAAIIHTLKECCRRANINLEERYCSKKRIKLLKVGNIEPPATTYHALIKWASQAFFHDTKIYEPQTDCCPYPPEIEDCLKEISKLQEEESYGGSHIENG</sequence>
<dbReference type="Pfam" id="PF00855">
    <property type="entry name" value="PWWP"/>
    <property type="match status" value="1"/>
</dbReference>
<protein>
    <recommendedName>
        <fullName evidence="2">PWWP domain-containing protein</fullName>
    </recommendedName>
</protein>
<feature type="non-terminal residue" evidence="3">
    <location>
        <position position="517"/>
    </location>
</feature>
<evidence type="ECO:0000313" key="3">
    <source>
        <dbReference type="EMBL" id="CAL4176403.1"/>
    </source>
</evidence>
<feature type="compositionally biased region" description="Acidic residues" evidence="1">
    <location>
        <begin position="18"/>
        <end position="34"/>
    </location>
</feature>
<dbReference type="InterPro" id="IPR000313">
    <property type="entry name" value="PWWP_dom"/>
</dbReference>